<dbReference type="EMBL" id="GL378416">
    <property type="protein sequence ID" value="EFJ40429.1"/>
    <property type="molecule type" value="Genomic_DNA"/>
</dbReference>
<proteinExistence type="predicted"/>
<dbReference type="GeneID" id="9627986"/>
<dbReference type="InParanoid" id="D8UIK4"/>
<comment type="subcellular location">
    <subcellularLocation>
        <location evidence="1">Cytoplasm</location>
        <location evidence="1">Cytoskeleton</location>
        <location evidence="1">Cilium axoneme</location>
    </subcellularLocation>
</comment>
<organism evidence="3">
    <name type="scientific">Volvox carteri f. nagariensis</name>
    <dbReference type="NCBI Taxonomy" id="3068"/>
    <lineage>
        <taxon>Eukaryota</taxon>
        <taxon>Viridiplantae</taxon>
        <taxon>Chlorophyta</taxon>
        <taxon>core chlorophytes</taxon>
        <taxon>Chlorophyceae</taxon>
        <taxon>CS clade</taxon>
        <taxon>Chlamydomonadales</taxon>
        <taxon>Volvocaceae</taxon>
        <taxon>Volvox</taxon>
    </lineage>
</organism>
<dbReference type="Gene3D" id="3.80.10.10">
    <property type="entry name" value="Ribonuclease Inhibitor"/>
    <property type="match status" value="1"/>
</dbReference>
<keyword evidence="3" id="KW-1185">Reference proteome</keyword>
<evidence type="ECO:0000313" key="3">
    <source>
        <dbReference type="Proteomes" id="UP000001058"/>
    </source>
</evidence>
<sequence>MKLTLWNLRSSDLLPLLEGSVGPGLQHLDFELGSGSEQAHRVARALSECAGLQELCARARLCFQHDNLRSHPADLATALGGLPAGVPLRTLSIPSVKDVESFIPTLQRLTCLTHLWGGFCLRPAQLAQLAQHLVRLESLVISEFQASEEEKAAPPPPQLPHLKLLSVKDDGQDPASLTTLLQSTPPSCKLDIHGMGLQPRHGGGQRSEKWGARLIQAAMLIAERGQHFPDRKMEMELGLGGPVLPPSWQGSFGPFLASLARLNLKELHLFEALELGMADVCALRTLTSLEMLDIGGPVVLVVLPLLVLPKLTLLRLQVLDGTTVSGLEAVLVGLCNSVPGLTVFLSYTPEGLRGALCAAAERVNEVLHMCNSQQQQQQQQDTTRVVLVESLLEKLGRLTPETVHEKLLKKLETERLRLMKQATRLDEHVNSEIHAIDTLPDTASNDLVRICLKGDREAVHSLLNKLGGVTGWQTSAGGLYKISMNIVKTDGLRKAFLVLIVPNWEGNRHTLSRTSDHSSAFHEAAKKLVRAHAEAGMKKRQHEVYTYEVHFVTRTERTMHYAHFDGRSTKPFMLYGGNPLSKYFKDYMPSTKGAMLQHLKHIFDDGLLTTHNWPYIASAHDVFDILGDKEGAGRAAAVDSLRLVTSRDSFAEGNHWLKVLKFEAVPPCRTHSRPDPIRHVYVAAGTQVFVKLVGEQEAYFHDHFRGYNFTKDVCICPHS</sequence>
<dbReference type="AlphaFoldDB" id="D8UIK4"/>
<dbReference type="Proteomes" id="UP000001058">
    <property type="component" value="Unassembled WGS sequence"/>
</dbReference>
<gene>
    <name evidence="2" type="ORF">VOLCADRAFT_108152</name>
</gene>
<evidence type="ECO:0000256" key="1">
    <source>
        <dbReference type="ARBA" id="ARBA00004430"/>
    </source>
</evidence>
<dbReference type="InterPro" id="IPR032675">
    <property type="entry name" value="LRR_dom_sf"/>
</dbReference>
<dbReference type="KEGG" id="vcn:VOLCADRAFT_108152"/>
<protein>
    <submittedName>
        <fullName evidence="2">Uncharacterized protein</fullName>
    </submittedName>
</protein>
<reference evidence="2 3" key="1">
    <citation type="journal article" date="2010" name="Science">
        <title>Genomic analysis of organismal complexity in the multicellular green alga Volvox carteri.</title>
        <authorList>
            <person name="Prochnik S.E."/>
            <person name="Umen J."/>
            <person name="Nedelcu A.M."/>
            <person name="Hallmann A."/>
            <person name="Miller S.M."/>
            <person name="Nishii I."/>
            <person name="Ferris P."/>
            <person name="Kuo A."/>
            <person name="Mitros T."/>
            <person name="Fritz-Laylin L.K."/>
            <person name="Hellsten U."/>
            <person name="Chapman J."/>
            <person name="Simakov O."/>
            <person name="Rensing S.A."/>
            <person name="Terry A."/>
            <person name="Pangilinan J."/>
            <person name="Kapitonov V."/>
            <person name="Jurka J."/>
            <person name="Salamov A."/>
            <person name="Shapiro H."/>
            <person name="Schmutz J."/>
            <person name="Grimwood J."/>
            <person name="Lindquist E."/>
            <person name="Lucas S."/>
            <person name="Grigoriev I.V."/>
            <person name="Schmitt R."/>
            <person name="Kirk D."/>
            <person name="Rokhsar D.S."/>
        </authorList>
    </citation>
    <scope>NUCLEOTIDE SEQUENCE [LARGE SCALE GENOMIC DNA]</scope>
    <source>
        <strain evidence="3">f. Nagariensis / Eve</strain>
    </source>
</reference>
<accession>D8UIK4</accession>
<dbReference type="RefSeq" id="XP_002958509.1">
    <property type="nucleotide sequence ID" value="XM_002958463.1"/>
</dbReference>
<name>D8UIK4_VOLCA</name>
<dbReference type="SUPFAM" id="SSF52058">
    <property type="entry name" value="L domain-like"/>
    <property type="match status" value="1"/>
</dbReference>
<dbReference type="GO" id="GO:0005930">
    <property type="term" value="C:axoneme"/>
    <property type="evidence" value="ECO:0007669"/>
    <property type="project" value="UniProtKB-SubCell"/>
</dbReference>
<evidence type="ECO:0000313" key="2">
    <source>
        <dbReference type="EMBL" id="EFJ40429.1"/>
    </source>
</evidence>